<proteinExistence type="predicted"/>
<dbReference type="PANTHER" id="PTHR13343:SF18">
    <property type="entry name" value="PENTATRICOPEPTIDE REPEAT (PPR) SUPERFAMILY PROTEIN"/>
    <property type="match status" value="1"/>
</dbReference>
<dbReference type="Proteomes" id="UP001370490">
    <property type="component" value="Unassembled WGS sequence"/>
</dbReference>
<feature type="non-terminal residue" evidence="1">
    <location>
        <position position="331"/>
    </location>
</feature>
<protein>
    <submittedName>
        <fullName evidence="1">Uncharacterized protein</fullName>
    </submittedName>
</protein>
<evidence type="ECO:0000313" key="2">
    <source>
        <dbReference type="Proteomes" id="UP001370490"/>
    </source>
</evidence>
<reference evidence="1 2" key="1">
    <citation type="submission" date="2023-12" db="EMBL/GenBank/DDBJ databases">
        <title>A high-quality genome assembly for Dillenia turbinata (Dilleniales).</title>
        <authorList>
            <person name="Chanderbali A."/>
        </authorList>
    </citation>
    <scope>NUCLEOTIDE SEQUENCE [LARGE SCALE GENOMIC DNA]</scope>
    <source>
        <strain evidence="1">LSX21</strain>
        <tissue evidence="1">Leaf</tissue>
    </source>
</reference>
<comment type="caution">
    <text evidence="1">The sequence shown here is derived from an EMBL/GenBank/DDBJ whole genome shotgun (WGS) entry which is preliminary data.</text>
</comment>
<keyword evidence="2" id="KW-1185">Reference proteome</keyword>
<name>A0AAN8VBX6_9MAGN</name>
<dbReference type="EMBL" id="JBAMMX010000012">
    <property type="protein sequence ID" value="KAK6930609.1"/>
    <property type="molecule type" value="Genomic_DNA"/>
</dbReference>
<gene>
    <name evidence="1" type="ORF">RJ641_004703</name>
</gene>
<organism evidence="1 2">
    <name type="scientific">Dillenia turbinata</name>
    <dbReference type="NCBI Taxonomy" id="194707"/>
    <lineage>
        <taxon>Eukaryota</taxon>
        <taxon>Viridiplantae</taxon>
        <taxon>Streptophyta</taxon>
        <taxon>Embryophyta</taxon>
        <taxon>Tracheophyta</taxon>
        <taxon>Spermatophyta</taxon>
        <taxon>Magnoliopsida</taxon>
        <taxon>eudicotyledons</taxon>
        <taxon>Gunneridae</taxon>
        <taxon>Pentapetalae</taxon>
        <taxon>Dilleniales</taxon>
        <taxon>Dilleniaceae</taxon>
        <taxon>Dillenia</taxon>
    </lineage>
</organism>
<dbReference type="AlphaFoldDB" id="A0AAN8VBX6"/>
<dbReference type="PANTHER" id="PTHR13343">
    <property type="entry name" value="CREG1 PROTEIN"/>
    <property type="match status" value="1"/>
</dbReference>
<evidence type="ECO:0000313" key="1">
    <source>
        <dbReference type="EMBL" id="KAK6930609.1"/>
    </source>
</evidence>
<accession>A0AAN8VBX6</accession>
<sequence length="331" mass="37054">MAIAAATSISLEGNCCSTSYGVITSSRNPPFHGRRRAPDLCGIRNPLFGSKQFHRLPKGHDPSLSKVWVAADYPDSISDACGYMKHHGYHPLEELKTHRQMRETNLTRAEIARTTVEANSSAFLIFPAMVHCEPHNHVSWAEFPYIIDDYGDIFFEIFDTENILLDREASNPVNVFIGMDIPPYESRRVAAEYNVSSSSATDDPPYDDDDFIEVVDPVAVDIPVDWGMPDTSSLVHPIYFAKCLTKAVAVDYAKKMDYPSNGVSILGCLRPAFVDEESYLRRLFQFEYSNGYSSDWKGGEIVKDDSIKAGSTLYSLEIMRIELFSVYGAQA</sequence>